<feature type="region of interest" description="Disordered" evidence="1">
    <location>
        <begin position="1"/>
        <end position="22"/>
    </location>
</feature>
<protein>
    <submittedName>
        <fullName evidence="3">TLDc domain-containing protein</fullName>
    </submittedName>
</protein>
<dbReference type="Proteomes" id="UP000887560">
    <property type="component" value="Unplaced"/>
</dbReference>
<evidence type="ECO:0000313" key="3">
    <source>
        <dbReference type="WBParaSite" id="scf7180000424532.g13385"/>
    </source>
</evidence>
<organism evidence="2 3">
    <name type="scientific">Meloidogyne floridensis</name>
    <dbReference type="NCBI Taxonomy" id="298350"/>
    <lineage>
        <taxon>Eukaryota</taxon>
        <taxon>Metazoa</taxon>
        <taxon>Ecdysozoa</taxon>
        <taxon>Nematoda</taxon>
        <taxon>Chromadorea</taxon>
        <taxon>Rhabditida</taxon>
        <taxon>Tylenchina</taxon>
        <taxon>Tylenchomorpha</taxon>
        <taxon>Tylenchoidea</taxon>
        <taxon>Meloidogynidae</taxon>
        <taxon>Meloidogyninae</taxon>
        <taxon>Meloidogyne</taxon>
    </lineage>
</organism>
<feature type="compositionally biased region" description="Polar residues" evidence="1">
    <location>
        <begin position="1"/>
        <end position="13"/>
    </location>
</feature>
<accession>A0A915P953</accession>
<dbReference type="AlphaFoldDB" id="A0A915P953"/>
<sequence>MSFPSNNDANQELTDGLSKVDDEGQSTTLIEKVDKGVEKASFFSSLTKNWELNAKETTLTYFIANFELEAMKFIKDHLRVFSKFCVGFSLCDDNKQCNGIVMDIFKDGARFPHVCVTTSLHPSILELIENKITTSTNCVSKIEFKVDGWGSVWNFNYLHNREGVKTKQFIQYGNVMYSSSYEVANIDNPNIIFLINYTGRNCTYSDSNRSFDKLRRSNECFRVDSNSMLVFGSAFVVG</sequence>
<evidence type="ECO:0000256" key="1">
    <source>
        <dbReference type="SAM" id="MobiDB-lite"/>
    </source>
</evidence>
<evidence type="ECO:0000313" key="2">
    <source>
        <dbReference type="Proteomes" id="UP000887560"/>
    </source>
</evidence>
<name>A0A915P953_9BILA</name>
<keyword evidence="2" id="KW-1185">Reference proteome</keyword>
<dbReference type="WBParaSite" id="scf7180000424532.g13385">
    <property type="protein sequence ID" value="scf7180000424532.g13385"/>
    <property type="gene ID" value="scf7180000424532.g13385"/>
</dbReference>
<proteinExistence type="predicted"/>
<reference evidence="3" key="1">
    <citation type="submission" date="2022-11" db="UniProtKB">
        <authorList>
            <consortium name="WormBaseParasite"/>
        </authorList>
    </citation>
    <scope>IDENTIFICATION</scope>
</reference>